<evidence type="ECO:0000256" key="5">
    <source>
        <dbReference type="SAM" id="MobiDB-lite"/>
    </source>
</evidence>
<gene>
    <name evidence="8" type="ORF">EY643_15985</name>
</gene>
<dbReference type="EMBL" id="CP036422">
    <property type="protein sequence ID" value="QFU77028.1"/>
    <property type="molecule type" value="Genomic_DNA"/>
</dbReference>
<organism evidence="8 9">
    <name type="scientific">Halioglobus maricola</name>
    <dbReference type="NCBI Taxonomy" id="2601894"/>
    <lineage>
        <taxon>Bacteria</taxon>
        <taxon>Pseudomonadati</taxon>
        <taxon>Pseudomonadota</taxon>
        <taxon>Gammaproteobacteria</taxon>
        <taxon>Cellvibrionales</taxon>
        <taxon>Halieaceae</taxon>
        <taxon>Halioglobus</taxon>
    </lineage>
</organism>
<dbReference type="SUPFAM" id="SSF57716">
    <property type="entry name" value="Glucocorticoid receptor-like (DNA-binding domain)"/>
    <property type="match status" value="1"/>
</dbReference>
<dbReference type="Pfam" id="PF21173">
    <property type="entry name" value="DksA-like_N"/>
    <property type="match status" value="1"/>
</dbReference>
<dbReference type="PROSITE" id="PS51128">
    <property type="entry name" value="ZF_DKSA_2"/>
    <property type="match status" value="1"/>
</dbReference>
<protein>
    <submittedName>
        <fullName evidence="8">TraR/DksA family transcriptional regulator</fullName>
    </submittedName>
</protein>
<dbReference type="SUPFAM" id="SSF109635">
    <property type="entry name" value="DnaK suppressor protein DksA, alpha-hairpin domain"/>
    <property type="match status" value="1"/>
</dbReference>
<dbReference type="InterPro" id="IPR048487">
    <property type="entry name" value="DksA-like_N"/>
</dbReference>
<proteinExistence type="predicted"/>
<feature type="domain" description="DnaK suppressor protein-like N-terminal" evidence="7">
    <location>
        <begin position="8"/>
        <end position="69"/>
    </location>
</feature>
<dbReference type="InterPro" id="IPR000962">
    <property type="entry name" value="Znf_DskA_TraR"/>
</dbReference>
<feature type="domain" description="Zinc finger DksA/TraR C4-type" evidence="6">
    <location>
        <begin position="73"/>
        <end position="104"/>
    </location>
</feature>
<dbReference type="KEGG" id="halc:EY643_15985"/>
<evidence type="ECO:0000256" key="1">
    <source>
        <dbReference type="ARBA" id="ARBA00022723"/>
    </source>
</evidence>
<evidence type="ECO:0000256" key="2">
    <source>
        <dbReference type="ARBA" id="ARBA00022771"/>
    </source>
</evidence>
<accession>A0A5P9NQ99</accession>
<dbReference type="Gene3D" id="1.20.120.910">
    <property type="entry name" value="DksA, coiled-coil domain"/>
    <property type="match status" value="1"/>
</dbReference>
<keyword evidence="3" id="KW-0862">Zinc</keyword>
<keyword evidence="1" id="KW-0479">Metal-binding</keyword>
<dbReference type="InterPro" id="IPR037187">
    <property type="entry name" value="DnaK_N"/>
</dbReference>
<dbReference type="RefSeq" id="WP_153240166.1">
    <property type="nucleotide sequence ID" value="NZ_CP036422.1"/>
</dbReference>
<dbReference type="AlphaFoldDB" id="A0A5P9NQ99"/>
<reference evidence="8 9" key="1">
    <citation type="submission" date="2019-02" db="EMBL/GenBank/DDBJ databases">
        <authorList>
            <person name="Li S.-H."/>
        </authorList>
    </citation>
    <scope>NUCLEOTIDE SEQUENCE [LARGE SCALE GENOMIC DNA]</scope>
    <source>
        <strain evidence="8 9">IMCC14385</strain>
    </source>
</reference>
<evidence type="ECO:0000313" key="9">
    <source>
        <dbReference type="Proteomes" id="UP000326287"/>
    </source>
</evidence>
<feature type="compositionally biased region" description="Basic and acidic residues" evidence="5">
    <location>
        <begin position="28"/>
        <end position="43"/>
    </location>
</feature>
<feature type="region of interest" description="Disordered" evidence="5">
    <location>
        <begin position="26"/>
        <end position="45"/>
    </location>
</feature>
<dbReference type="PANTHER" id="PTHR33823">
    <property type="entry name" value="RNA POLYMERASE-BINDING TRANSCRIPTION FACTOR DKSA-RELATED"/>
    <property type="match status" value="1"/>
</dbReference>
<keyword evidence="2" id="KW-0863">Zinc-finger</keyword>
<dbReference type="OrthoDB" id="6064855at2"/>
<evidence type="ECO:0000256" key="3">
    <source>
        <dbReference type="ARBA" id="ARBA00022833"/>
    </source>
</evidence>
<dbReference type="Proteomes" id="UP000326287">
    <property type="component" value="Chromosome"/>
</dbReference>
<feature type="zinc finger region" description="dksA C4-type" evidence="4">
    <location>
        <begin position="78"/>
        <end position="102"/>
    </location>
</feature>
<dbReference type="PANTHER" id="PTHR33823:SF4">
    <property type="entry name" value="GENERAL STRESS PROTEIN 16O"/>
    <property type="match status" value="1"/>
</dbReference>
<dbReference type="GO" id="GO:0008270">
    <property type="term" value="F:zinc ion binding"/>
    <property type="evidence" value="ECO:0007669"/>
    <property type="project" value="UniProtKB-KW"/>
</dbReference>
<dbReference type="InterPro" id="IPR020458">
    <property type="entry name" value="Znf_DskA_TraR_CS"/>
</dbReference>
<dbReference type="Pfam" id="PF01258">
    <property type="entry name" value="zf-dskA_traR"/>
    <property type="match status" value="1"/>
</dbReference>
<dbReference type="PROSITE" id="PS01102">
    <property type="entry name" value="ZF_DKSA_1"/>
    <property type="match status" value="1"/>
</dbReference>
<evidence type="ECO:0000313" key="8">
    <source>
        <dbReference type="EMBL" id="QFU77028.1"/>
    </source>
</evidence>
<evidence type="ECO:0000256" key="4">
    <source>
        <dbReference type="PROSITE-ProRule" id="PRU00510"/>
    </source>
</evidence>
<keyword evidence="9" id="KW-1185">Reference proteome</keyword>
<evidence type="ECO:0000259" key="6">
    <source>
        <dbReference type="Pfam" id="PF01258"/>
    </source>
</evidence>
<sequence length="105" mass="11325">MAYEALKTELEQRLAAMQKRLASIKADVTQEHSGDSAEQAQERENDEVVDAIGNETRLSLHDIQVALDKLADGTYGLCESCGSDIGEGRLKAIPEATRCVSCADA</sequence>
<evidence type="ECO:0000259" key="7">
    <source>
        <dbReference type="Pfam" id="PF21173"/>
    </source>
</evidence>
<name>A0A5P9NQ99_9GAMM</name>